<sequence>MTNYLFVCKSEGELFFGNFPFPYTNGLPSFRPCIFSVQVGIHCGYHRFRASVDKLVREIQQFDNPPVFPCAQEENVVGTEGAVVDDSNANH</sequence>
<reference evidence="1 3" key="2">
    <citation type="journal article" date="2014" name="BMC Genomics">
        <title>An improved genome release (version Mt4.0) for the model legume Medicago truncatula.</title>
        <authorList>
            <person name="Tang H."/>
            <person name="Krishnakumar V."/>
            <person name="Bidwell S."/>
            <person name="Rosen B."/>
            <person name="Chan A."/>
            <person name="Zhou S."/>
            <person name="Gentzbittel L."/>
            <person name="Childs K.L."/>
            <person name="Yandell M."/>
            <person name="Gundlach H."/>
            <person name="Mayer K.F."/>
            <person name="Schwartz D.C."/>
            <person name="Town C.D."/>
        </authorList>
    </citation>
    <scope>GENOME REANNOTATION</scope>
    <source>
        <strain evidence="1">A17</strain>
        <strain evidence="2 3">cv. Jemalong A17</strain>
    </source>
</reference>
<dbReference type="EMBL" id="CM001223">
    <property type="protein sequence ID" value="AES77257.1"/>
    <property type="molecule type" value="Genomic_DNA"/>
</dbReference>
<dbReference type="AlphaFoldDB" id="G7KXQ1"/>
<protein>
    <submittedName>
        <fullName evidence="1">Leucyl-tRNA synthetase, putative</fullName>
    </submittedName>
</protein>
<dbReference type="HOGENOM" id="CLU_2430454_0_0_1"/>
<evidence type="ECO:0000313" key="1">
    <source>
        <dbReference type="EMBL" id="AES77257.1"/>
    </source>
</evidence>
<dbReference type="EnsemblPlants" id="AES77257">
    <property type="protein sequence ID" value="AES77257"/>
    <property type="gene ID" value="MTR_7g006440"/>
</dbReference>
<dbReference type="Proteomes" id="UP000002051">
    <property type="component" value="Unassembled WGS sequence"/>
</dbReference>
<name>G7KXQ1_MEDTR</name>
<reference evidence="1 3" key="1">
    <citation type="journal article" date="2011" name="Nature">
        <title>The Medicago genome provides insight into the evolution of rhizobial symbioses.</title>
        <authorList>
            <person name="Young N.D."/>
            <person name="Debelle F."/>
            <person name="Oldroyd G.E."/>
            <person name="Geurts R."/>
            <person name="Cannon S.B."/>
            <person name="Udvardi M.K."/>
            <person name="Benedito V.A."/>
            <person name="Mayer K.F."/>
            <person name="Gouzy J."/>
            <person name="Schoof H."/>
            <person name="Van de Peer Y."/>
            <person name="Proost S."/>
            <person name="Cook D.R."/>
            <person name="Meyers B.C."/>
            <person name="Spannagl M."/>
            <person name="Cheung F."/>
            <person name="De Mita S."/>
            <person name="Krishnakumar V."/>
            <person name="Gundlach H."/>
            <person name="Zhou S."/>
            <person name="Mudge J."/>
            <person name="Bharti A.K."/>
            <person name="Murray J.D."/>
            <person name="Naoumkina M.A."/>
            <person name="Rosen B."/>
            <person name="Silverstein K.A."/>
            <person name="Tang H."/>
            <person name="Rombauts S."/>
            <person name="Zhao P.X."/>
            <person name="Zhou P."/>
            <person name="Barbe V."/>
            <person name="Bardou P."/>
            <person name="Bechner M."/>
            <person name="Bellec A."/>
            <person name="Berger A."/>
            <person name="Berges H."/>
            <person name="Bidwell S."/>
            <person name="Bisseling T."/>
            <person name="Choisne N."/>
            <person name="Couloux A."/>
            <person name="Denny R."/>
            <person name="Deshpande S."/>
            <person name="Dai X."/>
            <person name="Doyle J.J."/>
            <person name="Dudez A.M."/>
            <person name="Farmer A.D."/>
            <person name="Fouteau S."/>
            <person name="Franken C."/>
            <person name="Gibelin C."/>
            <person name="Gish J."/>
            <person name="Goldstein S."/>
            <person name="Gonzalez A.J."/>
            <person name="Green P.J."/>
            <person name="Hallab A."/>
            <person name="Hartog M."/>
            <person name="Hua A."/>
            <person name="Humphray S.J."/>
            <person name="Jeong D.H."/>
            <person name="Jing Y."/>
            <person name="Jocker A."/>
            <person name="Kenton S.M."/>
            <person name="Kim D.J."/>
            <person name="Klee K."/>
            <person name="Lai H."/>
            <person name="Lang C."/>
            <person name="Lin S."/>
            <person name="Macmil S.L."/>
            <person name="Magdelenat G."/>
            <person name="Matthews L."/>
            <person name="McCorrison J."/>
            <person name="Monaghan E.L."/>
            <person name="Mun J.H."/>
            <person name="Najar F.Z."/>
            <person name="Nicholson C."/>
            <person name="Noirot C."/>
            <person name="O'Bleness M."/>
            <person name="Paule C.R."/>
            <person name="Poulain J."/>
            <person name="Prion F."/>
            <person name="Qin B."/>
            <person name="Qu C."/>
            <person name="Retzel E.F."/>
            <person name="Riddle C."/>
            <person name="Sallet E."/>
            <person name="Samain S."/>
            <person name="Samson N."/>
            <person name="Sanders I."/>
            <person name="Saurat O."/>
            <person name="Scarpelli C."/>
            <person name="Schiex T."/>
            <person name="Segurens B."/>
            <person name="Severin A.J."/>
            <person name="Sherrier D.J."/>
            <person name="Shi R."/>
            <person name="Sims S."/>
            <person name="Singer S.R."/>
            <person name="Sinharoy S."/>
            <person name="Sterck L."/>
            <person name="Viollet A."/>
            <person name="Wang B.B."/>
            <person name="Wang K."/>
            <person name="Wang M."/>
            <person name="Wang X."/>
            <person name="Warfsmann J."/>
            <person name="Weissenbach J."/>
            <person name="White D.D."/>
            <person name="White J.D."/>
            <person name="Wiley G.B."/>
            <person name="Wincker P."/>
            <person name="Xing Y."/>
            <person name="Yang L."/>
            <person name="Yao Z."/>
            <person name="Ying F."/>
            <person name="Zhai J."/>
            <person name="Zhou L."/>
            <person name="Zuber A."/>
            <person name="Denarie J."/>
            <person name="Dixon R.A."/>
            <person name="May G.D."/>
            <person name="Schwartz D.C."/>
            <person name="Rogers J."/>
            <person name="Quetier F."/>
            <person name="Town C.D."/>
            <person name="Roe B.A."/>
        </authorList>
    </citation>
    <scope>NUCLEOTIDE SEQUENCE [LARGE SCALE GENOMIC DNA]</scope>
    <source>
        <strain evidence="1">A17</strain>
        <strain evidence="2 3">cv. Jemalong A17</strain>
    </source>
</reference>
<reference evidence="2" key="3">
    <citation type="submission" date="2015-04" db="UniProtKB">
        <authorList>
            <consortium name="EnsemblPlants"/>
        </authorList>
    </citation>
    <scope>IDENTIFICATION</scope>
    <source>
        <strain evidence="2">cv. Jemalong A17</strain>
    </source>
</reference>
<evidence type="ECO:0000313" key="3">
    <source>
        <dbReference type="Proteomes" id="UP000002051"/>
    </source>
</evidence>
<dbReference type="STRING" id="3880.G7KXQ1"/>
<keyword evidence="3" id="KW-1185">Reference proteome</keyword>
<gene>
    <name evidence="1" type="ordered locus">MTR_7g006440</name>
</gene>
<dbReference type="PaxDb" id="3880-AES77257"/>
<organism evidence="1 3">
    <name type="scientific">Medicago truncatula</name>
    <name type="common">Barrel medic</name>
    <name type="synonym">Medicago tribuloides</name>
    <dbReference type="NCBI Taxonomy" id="3880"/>
    <lineage>
        <taxon>Eukaryota</taxon>
        <taxon>Viridiplantae</taxon>
        <taxon>Streptophyta</taxon>
        <taxon>Embryophyta</taxon>
        <taxon>Tracheophyta</taxon>
        <taxon>Spermatophyta</taxon>
        <taxon>Magnoliopsida</taxon>
        <taxon>eudicotyledons</taxon>
        <taxon>Gunneridae</taxon>
        <taxon>Pentapetalae</taxon>
        <taxon>rosids</taxon>
        <taxon>fabids</taxon>
        <taxon>Fabales</taxon>
        <taxon>Fabaceae</taxon>
        <taxon>Papilionoideae</taxon>
        <taxon>50 kb inversion clade</taxon>
        <taxon>NPAAA clade</taxon>
        <taxon>Hologalegina</taxon>
        <taxon>IRL clade</taxon>
        <taxon>Trifolieae</taxon>
        <taxon>Medicago</taxon>
    </lineage>
</organism>
<evidence type="ECO:0000313" key="2">
    <source>
        <dbReference type="EnsemblPlants" id="AES77257"/>
    </source>
</evidence>
<proteinExistence type="predicted"/>
<accession>G7KXQ1</accession>